<proteinExistence type="predicted"/>
<evidence type="ECO:0008006" key="3">
    <source>
        <dbReference type="Google" id="ProtNLM"/>
    </source>
</evidence>
<reference evidence="1 2" key="1">
    <citation type="submission" date="2020-08" db="EMBL/GenBank/DDBJ databases">
        <title>Genomic Encyclopedia of Type Strains, Phase IV (KMG-IV): sequencing the most valuable type-strain genomes for metagenomic binning, comparative biology and taxonomic classification.</title>
        <authorList>
            <person name="Goeker M."/>
        </authorList>
    </citation>
    <scope>NUCLEOTIDE SEQUENCE [LARGE SCALE GENOMIC DNA]</scope>
    <source>
        <strain evidence="1 2">YIM 65646</strain>
    </source>
</reference>
<protein>
    <recommendedName>
        <fullName evidence="3">HEAT repeat domain-containing protein</fullName>
    </recommendedName>
</protein>
<dbReference type="RefSeq" id="WP_184788974.1">
    <property type="nucleotide sequence ID" value="NZ_BONT01000046.1"/>
</dbReference>
<dbReference type="AlphaFoldDB" id="A0A841FIV7"/>
<accession>A0A841FIV7</accession>
<gene>
    <name evidence="1" type="ORF">HNR73_004004</name>
</gene>
<evidence type="ECO:0000313" key="1">
    <source>
        <dbReference type="EMBL" id="MBB6036136.1"/>
    </source>
</evidence>
<dbReference type="EMBL" id="JACHGT010000008">
    <property type="protein sequence ID" value="MBB6036136.1"/>
    <property type="molecule type" value="Genomic_DNA"/>
</dbReference>
<sequence length="495" mass="54226">MFMMQFLREFGSWHWDGEYDDPEATEAFEATGSAETPEEFRRLHLILLRSTDPAARGTALDFFDRALATGRFGEDNPFEPHLDEVLFNARELLRMPPVAGRRLPNANHASAFSVLRNYAEAGDAPAIADYLERAPLDGNLDEALSAAGRALADADEPDPRLIALVTAVVENPEAGRHDREAAVRALGDVDDPAVTALFVAVATGDGEQRLRQDAAWRLVLEKRFYEHRELLTRLDATWPADERTWAASEIRDALMPGPHSVHWTDPEPVLGAEMAAALTEMRSPTSEAAHLAAFRAMLHSGVPAATGIALDHVHMDDGLDRFGIETADLAEEALAVARESLAVRGEEGLHASALRVVEWLAEPEDAGIVARFLNDRGIGARVRERATRAASDILEENIETAPELVEALDGLIFDKTVDIDARRLAVIALFDVPDPAVTALLERAAAAPEVEIQVEAAIGLSHPHLIERHRDLLEALTASWPKGDDEPDRSWLVRS</sequence>
<keyword evidence="2" id="KW-1185">Reference proteome</keyword>
<organism evidence="1 2">
    <name type="scientific">Phytomonospora endophytica</name>
    <dbReference type="NCBI Taxonomy" id="714109"/>
    <lineage>
        <taxon>Bacteria</taxon>
        <taxon>Bacillati</taxon>
        <taxon>Actinomycetota</taxon>
        <taxon>Actinomycetes</taxon>
        <taxon>Micromonosporales</taxon>
        <taxon>Micromonosporaceae</taxon>
        <taxon>Phytomonospora</taxon>
    </lineage>
</organism>
<name>A0A841FIV7_9ACTN</name>
<comment type="caution">
    <text evidence="1">The sequence shown here is derived from an EMBL/GenBank/DDBJ whole genome shotgun (WGS) entry which is preliminary data.</text>
</comment>
<evidence type="ECO:0000313" key="2">
    <source>
        <dbReference type="Proteomes" id="UP000548476"/>
    </source>
</evidence>
<dbReference type="Proteomes" id="UP000548476">
    <property type="component" value="Unassembled WGS sequence"/>
</dbReference>